<protein>
    <submittedName>
        <fullName evidence="2">Type 11 methyltransferase</fullName>
    </submittedName>
</protein>
<keyword evidence="2" id="KW-0489">Methyltransferase</keyword>
<dbReference type="GO" id="GO:0032259">
    <property type="term" value="P:methylation"/>
    <property type="evidence" value="ECO:0007669"/>
    <property type="project" value="UniProtKB-KW"/>
</dbReference>
<dbReference type="Pfam" id="PF08241">
    <property type="entry name" value="Methyltransf_11"/>
    <property type="match status" value="1"/>
</dbReference>
<dbReference type="SUPFAM" id="SSF53335">
    <property type="entry name" value="S-adenosyl-L-methionine-dependent methyltransferases"/>
    <property type="match status" value="1"/>
</dbReference>
<dbReference type="InterPro" id="IPR029063">
    <property type="entry name" value="SAM-dependent_MTases_sf"/>
</dbReference>
<organism evidence="2">
    <name type="scientific">uncultured marine thaumarchaeote KM3_89_C12</name>
    <dbReference type="NCBI Taxonomy" id="1456339"/>
    <lineage>
        <taxon>Archaea</taxon>
        <taxon>Nitrososphaerota</taxon>
        <taxon>environmental samples</taxon>
    </lineage>
</organism>
<evidence type="ECO:0000259" key="1">
    <source>
        <dbReference type="Pfam" id="PF08241"/>
    </source>
</evidence>
<evidence type="ECO:0000313" key="2">
    <source>
        <dbReference type="EMBL" id="AIF20316.1"/>
    </source>
</evidence>
<proteinExistence type="predicted"/>
<dbReference type="InterPro" id="IPR013216">
    <property type="entry name" value="Methyltransf_11"/>
</dbReference>
<sequence>MNQNNNRAVAWLLEHLHLSKIKHVKNTENLDEVESTISHRNIIKKKGFLYKLYLEYYGIFKENTKDIPDGLKIELGSGGGFLKEVITDVITSDVLELPDVDKVFFAEKIPYPDESVAAFFLLDTLHHIKEPDKFFSEISRCLKPGAKIIMIEPTNTLFSRLVFKYIHHEQFDEKKDEWVVGGTGRLADANIAMPWIIFSRDREKFLRKYPDLEILQINKHTPFRMFLSGGLSYRQFVPSYSFEFFTNIEKLLSPLHNILGSFMTIVIKKQNDFLFNLKRIVSE</sequence>
<reference evidence="2" key="1">
    <citation type="journal article" date="2014" name="Genome Biol. Evol.">
        <title>Pangenome evidence for extensive interdomain horizontal transfer affecting lineage core and shell genes in uncultured planktonic thaumarchaeota and euryarchaeota.</title>
        <authorList>
            <person name="Deschamps P."/>
            <person name="Zivanovic Y."/>
            <person name="Moreira D."/>
            <person name="Rodriguez-Valera F."/>
            <person name="Lopez-Garcia P."/>
        </authorList>
    </citation>
    <scope>NUCLEOTIDE SEQUENCE</scope>
</reference>
<dbReference type="AlphaFoldDB" id="A0A075HVE4"/>
<keyword evidence="2" id="KW-0808">Transferase</keyword>
<name>A0A075HVE4_9ARCH</name>
<dbReference type="Gene3D" id="3.40.50.150">
    <property type="entry name" value="Vaccinia Virus protein VP39"/>
    <property type="match status" value="1"/>
</dbReference>
<feature type="domain" description="Methyltransferase type 11" evidence="1">
    <location>
        <begin position="106"/>
        <end position="149"/>
    </location>
</feature>
<dbReference type="GO" id="GO:0008757">
    <property type="term" value="F:S-adenosylmethionine-dependent methyltransferase activity"/>
    <property type="evidence" value="ECO:0007669"/>
    <property type="project" value="InterPro"/>
</dbReference>
<accession>A0A075HVE4</accession>
<dbReference type="EMBL" id="KF901161">
    <property type="protein sequence ID" value="AIF20316.1"/>
    <property type="molecule type" value="Genomic_DNA"/>
</dbReference>